<dbReference type="EMBL" id="JAUCFI010000003">
    <property type="protein sequence ID" value="MDM5284521.1"/>
    <property type="molecule type" value="Genomic_DNA"/>
</dbReference>
<gene>
    <name evidence="1" type="ORF">QUF85_14590</name>
</gene>
<accession>A0AAJ1QMX1</accession>
<dbReference type="RefSeq" id="WP_289350019.1">
    <property type="nucleotide sequence ID" value="NZ_JAUCFI010000003.1"/>
</dbReference>
<dbReference type="AlphaFoldDB" id="A0AAJ1QMX1"/>
<name>A0AAJ1QMX1_9BACI</name>
<reference evidence="1" key="1">
    <citation type="submission" date="2023-06" db="EMBL/GenBank/DDBJ databases">
        <title>Comparative genomics of Bacillaceae isolates and their secondary metabolite potential.</title>
        <authorList>
            <person name="Song L."/>
            <person name="Nielsen L.J."/>
            <person name="Mohite O."/>
            <person name="Xu X."/>
            <person name="Weber T."/>
            <person name="Kovacs A.T."/>
        </authorList>
    </citation>
    <scope>NUCLEOTIDE SEQUENCE</scope>
    <source>
        <strain evidence="1">G1S1</strain>
    </source>
</reference>
<dbReference type="SUPFAM" id="SSF56112">
    <property type="entry name" value="Protein kinase-like (PK-like)"/>
    <property type="match status" value="2"/>
</dbReference>
<organism evidence="1 2">
    <name type="scientific">Peribacillus frigoritolerans</name>
    <dbReference type="NCBI Taxonomy" id="450367"/>
    <lineage>
        <taxon>Bacteria</taxon>
        <taxon>Bacillati</taxon>
        <taxon>Bacillota</taxon>
        <taxon>Bacilli</taxon>
        <taxon>Bacillales</taxon>
        <taxon>Bacillaceae</taxon>
        <taxon>Peribacillus</taxon>
    </lineage>
</organism>
<dbReference type="InterPro" id="IPR011009">
    <property type="entry name" value="Kinase-like_dom_sf"/>
</dbReference>
<evidence type="ECO:0000313" key="2">
    <source>
        <dbReference type="Proteomes" id="UP001238973"/>
    </source>
</evidence>
<evidence type="ECO:0000313" key="1">
    <source>
        <dbReference type="EMBL" id="MDM5284521.1"/>
    </source>
</evidence>
<protein>
    <recommendedName>
        <fullName evidence="3">Serine/threonine protein kinase</fullName>
    </recommendedName>
</protein>
<comment type="caution">
    <text evidence="1">The sequence shown here is derived from an EMBL/GenBank/DDBJ whole genome shotgun (WGS) entry which is preliminary data.</text>
</comment>
<dbReference type="Gene3D" id="1.10.510.10">
    <property type="entry name" value="Transferase(Phosphotransferase) domain 1"/>
    <property type="match status" value="1"/>
</dbReference>
<dbReference type="Proteomes" id="UP001238973">
    <property type="component" value="Unassembled WGS sequence"/>
</dbReference>
<sequence length="393" mass="45034">MEDFKTITVTKGEKSLEINNPTTYSLIGMGAQGAVFQLSEDKCVKIYSDPVQAKMEEEALAAGKHLPFMPLVYETGPNYIVMEYFNAPTLKEYLRNCTYIPDSIVKKLLYILKELKQAKFTMIDAPLRHIFVVGNEELKVIDHVNSFKRIHPVPLKLLRDLKIILLKNSFLDQVKKLEPDTFNEWEDYFNQNSLDFRSIPVHSGGSGNGVKVDSAITQTLIGKGHQGAVYRVSEETCVKLYGKTEHANQEKMVLLSSQDLPFIPKVFETGPNYILMEYLLGPDLNTFLKKQSVLSEDITKRLLYILKTMEKSGFKQIDAPLRHIIVTKNGFKLVDHVYSFSREQKRPLELFKDLRERNFLDTFLEQVKALDPGTYAEWTKTPIPLDENENTLV</sequence>
<proteinExistence type="predicted"/>
<evidence type="ECO:0008006" key="3">
    <source>
        <dbReference type="Google" id="ProtNLM"/>
    </source>
</evidence>